<evidence type="ECO:0000313" key="5">
    <source>
        <dbReference type="EMBL" id="GMH23399.1"/>
    </source>
</evidence>
<evidence type="ECO:0000256" key="1">
    <source>
        <dbReference type="ARBA" id="ARBA00006643"/>
    </source>
</evidence>
<dbReference type="PANTHER" id="PTHR47926">
    <property type="entry name" value="PENTATRICOPEPTIDE REPEAT-CONTAINING PROTEIN"/>
    <property type="match status" value="1"/>
</dbReference>
<dbReference type="NCBIfam" id="TIGR00756">
    <property type="entry name" value="PPR"/>
    <property type="match status" value="10"/>
</dbReference>
<sequence>MVNLILPSKPRTPVPIPSKQDIAFELSAKPIKATFSLTKTQQTMTPKITDAHLHYLCRTGRFNEVITALDAISQDGRKVKSSTFTQLLDCCIEHNSIQLGRELHARVCLVDEILPFVETKLVSMYAKCGSLVDARKVFDEMSERNLYSWSAMIGAYSREQRSTEVLILFSMMMEEGTLPDDFLFPKILQACGNCGNYEIGRMIHSLVVRCGMISRGRVNNALLSAYVKCSRFQIARRFFEKMDWRDRVSWNSIIAAYCQMGKNDEAHRLFDAMRKEGIEPGLVTWNILIASYSQLGNYDTAMELMKKMESFHMIPDVFTWTSLISGFSRNNRIIQALDLFREMLFVRVKPNRITITSAVAACATLKALENGKEIHSLAVKIGFSECVLVGNSLLNMYSKCGELEAARRVFDAMSEKDTYTWNSMIGGYFQGGYCGEAYDLFMKMQVSRVQPNAVTWNVMISGYFQNGDDDQAIDLFWQMGKGGGVKPNTSSWNSLISGYLQIGDKNKAFAIFRQMQSFSIEPNFVTILTILRACANLVAANKVKEIHACVIRRNLEPELAVANSLIDTYAKSGNFVYTKAVFDSMSSKDAITWDTLIACYVLHGFPNDAIYAFNQMKIEGHVPSRGTFVGLITAYGLLKKVEKGKQIYSNMTEDYQILPGSEHFAAMVDLFGRSGKLEDAIEFVKCMDIEPESAIWDSLLTACRSHGNVAMAIRAGEHLLELNPQDNVTHQLVSHAYDMCGRSAEFSKERPIHKKSSATTNTVRGCSLVEVENTVYSFVTGDLSIHGFDSIDIWLKGIARNMKQPDSHDFLCIEEEEKEAICGVHSEKLAMGFVLAGAASNVRCVRIMKNFRVCRDCHSTAKFVSSSYGCEIYLSDTKCLHHFKDGLCSCGDYW</sequence>
<comment type="similarity">
    <text evidence="1">Belongs to the PPR family. PCMP-H subfamily.</text>
</comment>
<dbReference type="GO" id="GO:0009451">
    <property type="term" value="P:RNA modification"/>
    <property type="evidence" value="ECO:0007669"/>
    <property type="project" value="InterPro"/>
</dbReference>
<dbReference type="Pfam" id="PF01535">
    <property type="entry name" value="PPR"/>
    <property type="match status" value="7"/>
</dbReference>
<accession>A0AAD3Y0S8</accession>
<dbReference type="InterPro" id="IPR046960">
    <property type="entry name" value="PPR_At4g14850-like_plant"/>
</dbReference>
<feature type="domain" description="DYW" evidence="4">
    <location>
        <begin position="813"/>
        <end position="894"/>
    </location>
</feature>
<name>A0AAD3Y0S8_NEPGR</name>
<proteinExistence type="inferred from homology"/>
<evidence type="ECO:0000256" key="2">
    <source>
        <dbReference type="ARBA" id="ARBA00022737"/>
    </source>
</evidence>
<comment type="caution">
    <text evidence="5">The sequence shown here is derived from an EMBL/GenBank/DDBJ whole genome shotgun (WGS) entry which is preliminary data.</text>
</comment>
<evidence type="ECO:0000259" key="4">
    <source>
        <dbReference type="Pfam" id="PF14432"/>
    </source>
</evidence>
<dbReference type="AlphaFoldDB" id="A0AAD3Y0S8"/>
<feature type="repeat" description="PPR" evidence="3">
    <location>
        <begin position="488"/>
        <end position="522"/>
    </location>
</feature>
<protein>
    <recommendedName>
        <fullName evidence="4">DYW domain-containing protein</fullName>
    </recommendedName>
</protein>
<dbReference type="Pfam" id="PF13041">
    <property type="entry name" value="PPR_2"/>
    <property type="match status" value="3"/>
</dbReference>
<dbReference type="FunFam" id="1.25.40.10:FF:000073">
    <property type="entry name" value="Pentatricopeptide repeat-containing protein chloroplastic"/>
    <property type="match status" value="1"/>
</dbReference>
<feature type="repeat" description="PPR" evidence="3">
    <location>
        <begin position="589"/>
        <end position="623"/>
    </location>
</feature>
<dbReference type="PROSITE" id="PS51375">
    <property type="entry name" value="PPR"/>
    <property type="match status" value="8"/>
</dbReference>
<dbReference type="PANTHER" id="PTHR47926:SF369">
    <property type="entry name" value="DYW DOMAIN-CONTAINING PROTEIN"/>
    <property type="match status" value="1"/>
</dbReference>
<dbReference type="InterPro" id="IPR002885">
    <property type="entry name" value="PPR_rpt"/>
</dbReference>
<keyword evidence="2" id="KW-0677">Repeat</keyword>
<dbReference type="InterPro" id="IPR011990">
    <property type="entry name" value="TPR-like_helical_dom_sf"/>
</dbReference>
<dbReference type="EMBL" id="BSYO01000026">
    <property type="protein sequence ID" value="GMH23399.1"/>
    <property type="molecule type" value="Genomic_DNA"/>
</dbReference>
<dbReference type="SUPFAM" id="SSF81901">
    <property type="entry name" value="HCP-like"/>
    <property type="match status" value="1"/>
</dbReference>
<dbReference type="InterPro" id="IPR032867">
    <property type="entry name" value="DYW_dom"/>
</dbReference>
<reference evidence="5" key="1">
    <citation type="submission" date="2023-05" db="EMBL/GenBank/DDBJ databases">
        <title>Nepenthes gracilis genome sequencing.</title>
        <authorList>
            <person name="Fukushima K."/>
        </authorList>
    </citation>
    <scope>NUCLEOTIDE SEQUENCE</scope>
    <source>
        <strain evidence="5">SING2019-196</strain>
    </source>
</reference>
<dbReference type="GO" id="GO:0003729">
    <property type="term" value="F:mRNA binding"/>
    <property type="evidence" value="ECO:0007669"/>
    <property type="project" value="UniProtKB-ARBA"/>
</dbReference>
<feature type="repeat" description="PPR" evidence="3">
    <location>
        <begin position="417"/>
        <end position="451"/>
    </location>
</feature>
<dbReference type="GO" id="GO:0008270">
    <property type="term" value="F:zinc ion binding"/>
    <property type="evidence" value="ECO:0007669"/>
    <property type="project" value="InterPro"/>
</dbReference>
<dbReference type="Gene3D" id="1.25.40.10">
    <property type="entry name" value="Tetratricopeptide repeat domain"/>
    <property type="match status" value="5"/>
</dbReference>
<evidence type="ECO:0000256" key="3">
    <source>
        <dbReference type="PROSITE-ProRule" id="PRU00708"/>
    </source>
</evidence>
<dbReference type="Proteomes" id="UP001279734">
    <property type="component" value="Unassembled WGS sequence"/>
</dbReference>
<feature type="repeat" description="PPR" evidence="3">
    <location>
        <begin position="452"/>
        <end position="487"/>
    </location>
</feature>
<keyword evidence="6" id="KW-1185">Reference proteome</keyword>
<evidence type="ECO:0000313" key="6">
    <source>
        <dbReference type="Proteomes" id="UP001279734"/>
    </source>
</evidence>
<dbReference type="FunFam" id="1.25.40.10:FF:000380">
    <property type="entry name" value="Pentatricopeptide repeat-containing protein, chloroplastic"/>
    <property type="match status" value="1"/>
</dbReference>
<gene>
    <name evidence="5" type="ORF">Nepgr_025242</name>
</gene>
<feature type="repeat" description="PPR" evidence="3">
    <location>
        <begin position="281"/>
        <end position="315"/>
    </location>
</feature>
<feature type="repeat" description="PPR" evidence="3">
    <location>
        <begin position="145"/>
        <end position="179"/>
    </location>
</feature>
<organism evidence="5 6">
    <name type="scientific">Nepenthes gracilis</name>
    <name type="common">Slender pitcher plant</name>
    <dbReference type="NCBI Taxonomy" id="150966"/>
    <lineage>
        <taxon>Eukaryota</taxon>
        <taxon>Viridiplantae</taxon>
        <taxon>Streptophyta</taxon>
        <taxon>Embryophyta</taxon>
        <taxon>Tracheophyta</taxon>
        <taxon>Spermatophyta</taxon>
        <taxon>Magnoliopsida</taxon>
        <taxon>eudicotyledons</taxon>
        <taxon>Gunneridae</taxon>
        <taxon>Pentapetalae</taxon>
        <taxon>Caryophyllales</taxon>
        <taxon>Nepenthaceae</taxon>
        <taxon>Nepenthes</taxon>
    </lineage>
</organism>
<dbReference type="FunFam" id="1.25.40.10:FF:000090">
    <property type="entry name" value="Pentatricopeptide repeat-containing protein, chloroplastic"/>
    <property type="match status" value="1"/>
</dbReference>
<feature type="repeat" description="PPR" evidence="3">
    <location>
        <begin position="246"/>
        <end position="280"/>
    </location>
</feature>
<dbReference type="Pfam" id="PF14432">
    <property type="entry name" value="DYW_deaminase"/>
    <property type="match status" value="1"/>
</dbReference>
<feature type="repeat" description="PPR" evidence="3">
    <location>
        <begin position="316"/>
        <end position="350"/>
    </location>
</feature>